<keyword evidence="3" id="KW-1185">Reference proteome</keyword>
<dbReference type="WBParaSite" id="GPUH_0001390101-mRNA-1">
    <property type="protein sequence ID" value="GPUH_0001390101-mRNA-1"/>
    <property type="gene ID" value="GPUH_0001390101"/>
</dbReference>
<gene>
    <name evidence="2" type="ORF">GPUH_LOCUS13886</name>
</gene>
<name>A0A183DYU5_9BILA</name>
<accession>A0A183DYU5</accession>
<evidence type="ECO:0000313" key="2">
    <source>
        <dbReference type="EMBL" id="VDN23175.1"/>
    </source>
</evidence>
<protein>
    <submittedName>
        <fullName evidence="4">G_PROTEIN_RECEP_F1_2 domain-containing protein</fullName>
    </submittedName>
</protein>
<organism evidence="4">
    <name type="scientific">Gongylonema pulchrum</name>
    <dbReference type="NCBI Taxonomy" id="637853"/>
    <lineage>
        <taxon>Eukaryota</taxon>
        <taxon>Metazoa</taxon>
        <taxon>Ecdysozoa</taxon>
        <taxon>Nematoda</taxon>
        <taxon>Chromadorea</taxon>
        <taxon>Rhabditida</taxon>
        <taxon>Spirurina</taxon>
        <taxon>Spiruromorpha</taxon>
        <taxon>Spiruroidea</taxon>
        <taxon>Gongylonematidae</taxon>
        <taxon>Gongylonema</taxon>
    </lineage>
</organism>
<evidence type="ECO:0000313" key="4">
    <source>
        <dbReference type="WBParaSite" id="GPUH_0001390101-mRNA-1"/>
    </source>
</evidence>
<feature type="transmembrane region" description="Helical" evidence="1">
    <location>
        <begin position="21"/>
        <end position="44"/>
    </location>
</feature>
<evidence type="ECO:0000313" key="3">
    <source>
        <dbReference type="Proteomes" id="UP000271098"/>
    </source>
</evidence>
<proteinExistence type="predicted"/>
<dbReference type="Proteomes" id="UP000271098">
    <property type="component" value="Unassembled WGS sequence"/>
</dbReference>
<reference evidence="2 3" key="2">
    <citation type="submission" date="2018-11" db="EMBL/GenBank/DDBJ databases">
        <authorList>
            <consortium name="Pathogen Informatics"/>
        </authorList>
    </citation>
    <scope>NUCLEOTIDE SEQUENCE [LARGE SCALE GENOMIC DNA]</scope>
</reference>
<dbReference type="AlphaFoldDB" id="A0A183DYU5"/>
<reference evidence="4" key="1">
    <citation type="submission" date="2016-06" db="UniProtKB">
        <authorList>
            <consortium name="WormBaseParasite"/>
        </authorList>
    </citation>
    <scope>IDENTIFICATION</scope>
</reference>
<evidence type="ECO:0000256" key="1">
    <source>
        <dbReference type="SAM" id="Phobius"/>
    </source>
</evidence>
<keyword evidence="1" id="KW-0472">Membrane</keyword>
<keyword evidence="1" id="KW-0812">Transmembrane</keyword>
<dbReference type="EMBL" id="UYRT01080676">
    <property type="protein sequence ID" value="VDN23175.1"/>
    <property type="molecule type" value="Genomic_DNA"/>
</dbReference>
<keyword evidence="1" id="KW-1133">Transmembrane helix</keyword>
<sequence>MLMLLLQCEMMRNHERTAESSLRVVIAVFIAPGTPTCVVLFAAACFRQPGMTSLAQQHKIVVVAAATVAAA</sequence>